<proteinExistence type="predicted"/>
<organism evidence="1">
    <name type="scientific">Singulisphaera sp. Ch08</name>
    <dbReference type="NCBI Taxonomy" id="3120278"/>
    <lineage>
        <taxon>Bacteria</taxon>
        <taxon>Pseudomonadati</taxon>
        <taxon>Planctomycetota</taxon>
        <taxon>Planctomycetia</taxon>
        <taxon>Isosphaerales</taxon>
        <taxon>Isosphaeraceae</taxon>
        <taxon>Singulisphaera</taxon>
    </lineage>
</organism>
<gene>
    <name evidence="1" type="ORF">V5E97_12670</name>
</gene>
<dbReference type="AlphaFoldDB" id="A0AAU7CP35"/>
<sequence>MFDLLKQSIFATIGVAALTREKVTELAAEVAARSKLTEQQAAEFEADLSSRADKARQELEAEIDRRIDHAFIQLGIIKAGLKRNIEAVDSSSRATIDDAIERVIDRLGVARADDLKALSIRLDALEARVNKP</sequence>
<accession>A0AAU7CP35</accession>
<dbReference type="RefSeq" id="WP_406699703.1">
    <property type="nucleotide sequence ID" value="NZ_CP155447.1"/>
</dbReference>
<protein>
    <recommendedName>
        <fullName evidence="2">Phasin family protein</fullName>
    </recommendedName>
</protein>
<reference evidence="1" key="1">
    <citation type="submission" date="2024-05" db="EMBL/GenBank/DDBJ databases">
        <title>Planctomycetes of the genus Singulisphaera possess chitinolytic capabilities.</title>
        <authorList>
            <person name="Ivanova A."/>
        </authorList>
    </citation>
    <scope>NUCLEOTIDE SEQUENCE</scope>
    <source>
        <strain evidence="1">Ch08T</strain>
    </source>
</reference>
<name>A0AAU7CP35_9BACT</name>
<dbReference type="EMBL" id="CP155447">
    <property type="protein sequence ID" value="XBH06855.1"/>
    <property type="molecule type" value="Genomic_DNA"/>
</dbReference>
<evidence type="ECO:0008006" key="2">
    <source>
        <dbReference type="Google" id="ProtNLM"/>
    </source>
</evidence>
<evidence type="ECO:0000313" key="1">
    <source>
        <dbReference type="EMBL" id="XBH06855.1"/>
    </source>
</evidence>